<evidence type="ECO:0000313" key="2">
    <source>
        <dbReference type="EMBL" id="TCO18827.1"/>
    </source>
</evidence>
<dbReference type="Proteomes" id="UP000295818">
    <property type="component" value="Unassembled WGS sequence"/>
</dbReference>
<dbReference type="InterPro" id="IPR011009">
    <property type="entry name" value="Kinase-like_dom_sf"/>
</dbReference>
<keyword evidence="2" id="KW-0808">Transferase</keyword>
<dbReference type="GO" id="GO:0016301">
    <property type="term" value="F:kinase activity"/>
    <property type="evidence" value="ECO:0007669"/>
    <property type="project" value="UniProtKB-KW"/>
</dbReference>
<dbReference type="PANTHER" id="PTHR21310:SF42">
    <property type="entry name" value="BIFUNCTIONAL AAC_APH"/>
    <property type="match status" value="1"/>
</dbReference>
<dbReference type="InterPro" id="IPR051678">
    <property type="entry name" value="AGP_Transferase"/>
</dbReference>
<dbReference type="Gene3D" id="3.30.200.20">
    <property type="entry name" value="Phosphorylase Kinase, domain 1"/>
    <property type="match status" value="1"/>
</dbReference>
<keyword evidence="2" id="KW-0418">Kinase</keyword>
<reference evidence="2 3" key="1">
    <citation type="journal article" date="2015" name="Stand. Genomic Sci.">
        <title>Genomic Encyclopedia of Bacterial and Archaeal Type Strains, Phase III: the genomes of soil and plant-associated and newly described type strains.</title>
        <authorList>
            <person name="Whitman W.B."/>
            <person name="Woyke T."/>
            <person name="Klenk H.P."/>
            <person name="Zhou Y."/>
            <person name="Lilburn T.G."/>
            <person name="Beck B.J."/>
            <person name="De Vos P."/>
            <person name="Vandamme P."/>
            <person name="Eisen J.A."/>
            <person name="Garrity G."/>
            <person name="Hugenholtz P."/>
            <person name="Kyrpides N.C."/>
        </authorList>
    </citation>
    <scope>NUCLEOTIDE SEQUENCE [LARGE SCALE GENOMIC DNA]</scope>
    <source>
        <strain evidence="2 3">VKM Ac-2538</strain>
    </source>
</reference>
<dbReference type="Pfam" id="PF01636">
    <property type="entry name" value="APH"/>
    <property type="match status" value="1"/>
</dbReference>
<dbReference type="RefSeq" id="WP_132191528.1">
    <property type="nucleotide sequence ID" value="NZ_SLWM01000011.1"/>
</dbReference>
<dbReference type="Gene3D" id="3.90.1200.10">
    <property type="match status" value="1"/>
</dbReference>
<gene>
    <name evidence="2" type="ORF">EV644_11165</name>
</gene>
<name>A0ABY2BIL3_9ACTN</name>
<keyword evidence="3" id="KW-1185">Reference proteome</keyword>
<accession>A0ABY2BIL3</accession>
<dbReference type="EMBL" id="SLWM01000011">
    <property type="protein sequence ID" value="TCO18827.1"/>
    <property type="molecule type" value="Genomic_DNA"/>
</dbReference>
<evidence type="ECO:0000313" key="3">
    <source>
        <dbReference type="Proteomes" id="UP000295818"/>
    </source>
</evidence>
<organism evidence="2 3">
    <name type="scientific">Kribbella orskensis</name>
    <dbReference type="NCBI Taxonomy" id="2512216"/>
    <lineage>
        <taxon>Bacteria</taxon>
        <taxon>Bacillati</taxon>
        <taxon>Actinomycetota</taxon>
        <taxon>Actinomycetes</taxon>
        <taxon>Propionibacteriales</taxon>
        <taxon>Kribbellaceae</taxon>
        <taxon>Kribbella</taxon>
    </lineage>
</organism>
<proteinExistence type="predicted"/>
<comment type="caution">
    <text evidence="2">The sequence shown here is derived from an EMBL/GenBank/DDBJ whole genome shotgun (WGS) entry which is preliminary data.</text>
</comment>
<sequence>MIENANPDGRAGIDVGLVKRLIKAQFPQWSDLAVTPVKMDGWDNRTYRLGDAMTVRLPTAAAYAPAVDKEDEWLPRLAPHLPVAVPEPVGKGVPGEGYAFNWSVRRWLDGETASLETIDDLPGFATSVAEFILALQGCDATGGPLAAAHSFYRGAPPVHYDEETRRALVALEGRVDTVKAAAVWDAALESVWDGPPTWFHGDVASGNLLVENGRLSAVIDFGTSGVGDPACDLVIAWTMFSGDSREAFRSTVGQDAATWARARGWALWKALIVLADVIDTDEQSAAVNRLVIDRVLADHEQAR</sequence>
<dbReference type="InterPro" id="IPR002575">
    <property type="entry name" value="Aminoglycoside_PTrfase"/>
</dbReference>
<protein>
    <submittedName>
        <fullName evidence="2">Aminoglycoside phosphotransferase (APT) family kinase protein</fullName>
    </submittedName>
</protein>
<dbReference type="CDD" id="cd05155">
    <property type="entry name" value="APH_ChoK_like_1"/>
    <property type="match status" value="1"/>
</dbReference>
<feature type="domain" description="Aminoglycoside phosphotransferase" evidence="1">
    <location>
        <begin position="40"/>
        <end position="265"/>
    </location>
</feature>
<dbReference type="PANTHER" id="PTHR21310">
    <property type="entry name" value="AMINOGLYCOSIDE PHOSPHOTRANSFERASE-RELATED-RELATED"/>
    <property type="match status" value="1"/>
</dbReference>
<evidence type="ECO:0000259" key="1">
    <source>
        <dbReference type="Pfam" id="PF01636"/>
    </source>
</evidence>
<dbReference type="SUPFAM" id="SSF56112">
    <property type="entry name" value="Protein kinase-like (PK-like)"/>
    <property type="match status" value="1"/>
</dbReference>